<reference evidence="1 2" key="1">
    <citation type="submission" date="2018-06" db="EMBL/GenBank/DDBJ databases">
        <authorList>
            <consortium name="Pathogen Informatics"/>
            <person name="Doyle S."/>
        </authorList>
    </citation>
    <scope>NUCLEOTIDE SEQUENCE [LARGE SCALE GENOMIC DNA]</scope>
    <source>
        <strain evidence="1 2">NCTC13148</strain>
    </source>
</reference>
<accession>A0A377F8U3</accession>
<evidence type="ECO:0000313" key="2">
    <source>
        <dbReference type="Proteomes" id="UP000254255"/>
    </source>
</evidence>
<protein>
    <submittedName>
        <fullName evidence="1">Uncharacterized protein</fullName>
    </submittedName>
</protein>
<dbReference type="AlphaFoldDB" id="A0A377F8U3"/>
<organism evidence="1 2">
    <name type="scientific">Escherichia coli</name>
    <dbReference type="NCBI Taxonomy" id="562"/>
    <lineage>
        <taxon>Bacteria</taxon>
        <taxon>Pseudomonadati</taxon>
        <taxon>Pseudomonadota</taxon>
        <taxon>Gammaproteobacteria</taxon>
        <taxon>Enterobacterales</taxon>
        <taxon>Enterobacteriaceae</taxon>
        <taxon>Escherichia</taxon>
    </lineage>
</organism>
<proteinExistence type="predicted"/>
<dbReference type="EMBL" id="UGET01000006">
    <property type="protein sequence ID" value="STN26373.1"/>
    <property type="molecule type" value="Genomic_DNA"/>
</dbReference>
<name>A0A377F8U3_ECOLX</name>
<sequence length="138" mass="16635">MDRLYQLIEETAIEFEETYPVESGAIPFYHSEPLFEMLNEHIFFKEFPDKEILLDKFKEYPSITPPTQQQLSLFYEMLSLKINNCSKLKKLHIEETYKEKIFDINEELIQVKLILRSIDEKLTFHLSDDWLNEKIVKQ</sequence>
<dbReference type="Proteomes" id="UP000254255">
    <property type="component" value="Unassembled WGS sequence"/>
</dbReference>
<evidence type="ECO:0000313" key="1">
    <source>
        <dbReference type="EMBL" id="STN26373.1"/>
    </source>
</evidence>
<gene>
    <name evidence="1" type="ORF">NCTC13148_06809</name>
</gene>